<proteinExistence type="predicted"/>
<organism evidence="1">
    <name type="scientific">Noctiluca scintillans</name>
    <name type="common">Sea sparkle</name>
    <name type="synonym">Red tide dinoflagellate</name>
    <dbReference type="NCBI Taxonomy" id="2966"/>
    <lineage>
        <taxon>Eukaryota</taxon>
        <taxon>Sar</taxon>
        <taxon>Alveolata</taxon>
        <taxon>Dinophyceae</taxon>
        <taxon>Noctilucales</taxon>
        <taxon>Noctilucaceae</taxon>
        <taxon>Noctiluca</taxon>
    </lineage>
</organism>
<dbReference type="SUPFAM" id="SSF48371">
    <property type="entry name" value="ARM repeat"/>
    <property type="match status" value="1"/>
</dbReference>
<dbReference type="PANTHER" id="PTHR13554">
    <property type="entry name" value="26S PROTEASOME NON-ATPASE REGULATORY SUBUNIT 5-RELATED"/>
    <property type="match status" value="1"/>
</dbReference>
<protein>
    <recommendedName>
        <fullName evidence="2">26S proteasome non-ATPase regulatory subunit 5</fullName>
    </recommendedName>
</protein>
<reference evidence="1" key="1">
    <citation type="submission" date="2021-01" db="EMBL/GenBank/DDBJ databases">
        <authorList>
            <person name="Corre E."/>
            <person name="Pelletier E."/>
            <person name="Niang G."/>
            <person name="Scheremetjew M."/>
            <person name="Finn R."/>
            <person name="Kale V."/>
            <person name="Holt S."/>
            <person name="Cochrane G."/>
            <person name="Meng A."/>
            <person name="Brown T."/>
            <person name="Cohen L."/>
        </authorList>
    </citation>
    <scope>NUCLEOTIDE SEQUENCE</scope>
</reference>
<accession>A0A7S1ALY8</accession>
<dbReference type="GO" id="GO:0005829">
    <property type="term" value="C:cytosol"/>
    <property type="evidence" value="ECO:0007669"/>
    <property type="project" value="TreeGrafter"/>
</dbReference>
<dbReference type="Pfam" id="PF10508">
    <property type="entry name" value="Proteasom_PSMB"/>
    <property type="match status" value="2"/>
</dbReference>
<dbReference type="EMBL" id="HBFQ01046189">
    <property type="protein sequence ID" value="CAD8858514.1"/>
    <property type="molecule type" value="Transcribed_RNA"/>
</dbReference>
<dbReference type="InterPro" id="IPR016024">
    <property type="entry name" value="ARM-type_fold"/>
</dbReference>
<dbReference type="Gene3D" id="1.25.10.10">
    <property type="entry name" value="Leucine-rich Repeat Variant"/>
    <property type="match status" value="2"/>
</dbReference>
<gene>
    <name evidence="1" type="ORF">NSCI0253_LOCUS32868</name>
</gene>
<evidence type="ECO:0000313" key="1">
    <source>
        <dbReference type="EMBL" id="CAD8858514.1"/>
    </source>
</evidence>
<dbReference type="PANTHER" id="PTHR13554:SF10">
    <property type="entry name" value="26S PROTEASOME NON-ATPASE REGULATORY SUBUNIT 5"/>
    <property type="match status" value="1"/>
</dbReference>
<dbReference type="GO" id="GO:0043248">
    <property type="term" value="P:proteasome assembly"/>
    <property type="evidence" value="ECO:0007669"/>
    <property type="project" value="InterPro"/>
</dbReference>
<name>A0A7S1ALY8_NOCSC</name>
<evidence type="ECO:0008006" key="2">
    <source>
        <dbReference type="Google" id="ProtNLM"/>
    </source>
</evidence>
<sequence length="483" mass="52202">MTSVADAARYFLSGPQVPEAARLLLSSHSLVALCEALSSAPAADFEPLVETLECLANFQEVHAELLKPDIVRFLLEGSGSPAARIRRLVARVLMGLSCTEASVEGLARAGLFDACERLLLDEETDTAETAMQALRGAVSFPAGRDFVLGGDANLVTRLRQNAQTVGDVQRIRILALGVELGRASAEAFTALETAGAFKDVLDAFITDDILLKLNAVELMEALGSYPAGQKFVSQQGVPERLARELTDPLNDDSVRLCVTQLLGRVLLRTPDLASTLLSGRDTPLAQAVASALDSRDVAFRLCGLNTWADISTSPGGLAFFLQWPTVIEKVVAYVSSATHETCMGATAAWTSVLRPLQPEGAVWDVAEKEVLPVALRNIVNKPFSDVRAQTWLLLSVLVKSRRAAQVILVSDAMRENMMDFSSETNHHAKIAKHEFITSLTKWHAGWIGAFLDDKVELLLQEYAKQGPNWQPFDAVPIVGKGTG</sequence>
<dbReference type="AlphaFoldDB" id="A0A7S1ALY8"/>
<dbReference type="InterPro" id="IPR011989">
    <property type="entry name" value="ARM-like"/>
</dbReference>
<dbReference type="InterPro" id="IPR019538">
    <property type="entry name" value="PSMD5"/>
</dbReference>